<keyword evidence="2" id="KW-0863">Zinc-finger</keyword>
<reference evidence="6 7" key="1">
    <citation type="journal article" date="2019" name="Int. J. Syst. Evol. Microbiol.">
        <title>The Global Catalogue of Microorganisms (GCM) 10K type strain sequencing project: providing services to taxonomists for standard genome sequencing and annotation.</title>
        <authorList>
            <consortium name="The Broad Institute Genomics Platform"/>
            <consortium name="The Broad Institute Genome Sequencing Center for Infectious Disease"/>
            <person name="Wu L."/>
            <person name="Ma J."/>
        </authorList>
    </citation>
    <scope>NUCLEOTIDE SEQUENCE [LARGE SCALE GENOMIC DNA]</scope>
    <source>
        <strain evidence="6 7">JCM 14969</strain>
    </source>
</reference>
<dbReference type="PANTHER" id="PTHR33823">
    <property type="entry name" value="RNA POLYMERASE-BINDING TRANSCRIPTION FACTOR DKSA-RELATED"/>
    <property type="match status" value="1"/>
</dbReference>
<accession>A0ABN2C6Y5</accession>
<dbReference type="PROSITE" id="PS51128">
    <property type="entry name" value="ZF_DKSA_2"/>
    <property type="match status" value="1"/>
</dbReference>
<dbReference type="InterPro" id="IPR000962">
    <property type="entry name" value="Znf_DskA_TraR"/>
</dbReference>
<keyword evidence="1" id="KW-0479">Metal-binding</keyword>
<organism evidence="6 7">
    <name type="scientific">Kribbella sancticallisti</name>
    <dbReference type="NCBI Taxonomy" id="460087"/>
    <lineage>
        <taxon>Bacteria</taxon>
        <taxon>Bacillati</taxon>
        <taxon>Actinomycetota</taxon>
        <taxon>Actinomycetes</taxon>
        <taxon>Propionibacteriales</taxon>
        <taxon>Kribbellaceae</taxon>
        <taxon>Kribbella</taxon>
    </lineage>
</organism>
<sequence>MTQVSQAVAPDGRDSRGNWDDVFQAELEQQRQFRVEQLADLTSDRLAVGDGSLDEVTSALLTAAAAALHDIDAALERIKSGCFGLCQHCGQVIALERLRALPMASLCMDCQYANEATGSGTLGGVPAEYLTCEAKRGAGHHR</sequence>
<gene>
    <name evidence="6" type="ORF">GCM10009789_03730</name>
</gene>
<evidence type="ECO:0000256" key="3">
    <source>
        <dbReference type="ARBA" id="ARBA00022833"/>
    </source>
</evidence>
<evidence type="ECO:0000259" key="5">
    <source>
        <dbReference type="Pfam" id="PF01258"/>
    </source>
</evidence>
<dbReference type="PANTHER" id="PTHR33823:SF4">
    <property type="entry name" value="GENERAL STRESS PROTEIN 16O"/>
    <property type="match status" value="1"/>
</dbReference>
<evidence type="ECO:0000313" key="7">
    <source>
        <dbReference type="Proteomes" id="UP001500393"/>
    </source>
</evidence>
<protein>
    <recommendedName>
        <fullName evidence="5">Zinc finger DksA/TraR C4-type domain-containing protein</fullName>
    </recommendedName>
</protein>
<dbReference type="EMBL" id="BAAAOS010000005">
    <property type="protein sequence ID" value="GAA1553488.1"/>
    <property type="molecule type" value="Genomic_DNA"/>
</dbReference>
<evidence type="ECO:0000256" key="4">
    <source>
        <dbReference type="PROSITE-ProRule" id="PRU00510"/>
    </source>
</evidence>
<proteinExistence type="predicted"/>
<dbReference type="Proteomes" id="UP001500393">
    <property type="component" value="Unassembled WGS sequence"/>
</dbReference>
<dbReference type="Gene3D" id="1.20.120.910">
    <property type="entry name" value="DksA, coiled-coil domain"/>
    <property type="match status" value="1"/>
</dbReference>
<comment type="caution">
    <text evidence="6">The sequence shown here is derived from an EMBL/GenBank/DDBJ whole genome shotgun (WGS) entry which is preliminary data.</text>
</comment>
<feature type="domain" description="Zinc finger DksA/TraR C4-type" evidence="5">
    <location>
        <begin position="83"/>
        <end position="111"/>
    </location>
</feature>
<feature type="zinc finger region" description="dksA C4-type" evidence="4">
    <location>
        <begin position="86"/>
        <end position="110"/>
    </location>
</feature>
<keyword evidence="7" id="KW-1185">Reference proteome</keyword>
<keyword evidence="3" id="KW-0862">Zinc</keyword>
<evidence type="ECO:0000313" key="6">
    <source>
        <dbReference type="EMBL" id="GAA1553488.1"/>
    </source>
</evidence>
<evidence type="ECO:0000256" key="2">
    <source>
        <dbReference type="ARBA" id="ARBA00022771"/>
    </source>
</evidence>
<evidence type="ECO:0000256" key="1">
    <source>
        <dbReference type="ARBA" id="ARBA00022723"/>
    </source>
</evidence>
<dbReference type="SUPFAM" id="SSF57716">
    <property type="entry name" value="Glucocorticoid receptor-like (DNA-binding domain)"/>
    <property type="match status" value="1"/>
</dbReference>
<name>A0ABN2C6Y5_9ACTN</name>
<dbReference type="Pfam" id="PF01258">
    <property type="entry name" value="zf-dskA_traR"/>
    <property type="match status" value="1"/>
</dbReference>